<keyword evidence="3" id="KW-0732">Signal</keyword>
<reference evidence="4 5" key="1">
    <citation type="submission" date="2020-05" db="EMBL/GenBank/DDBJ databases">
        <title>Complete genome sequence of Gemmatimonas greenlandica TET16.</title>
        <authorList>
            <person name="Zeng Y."/>
        </authorList>
    </citation>
    <scope>NUCLEOTIDE SEQUENCE [LARGE SCALE GENOMIC DNA]</scope>
    <source>
        <strain evidence="4 5">TET16</strain>
    </source>
</reference>
<dbReference type="AlphaFoldDB" id="A0A6M4ISG6"/>
<feature type="region of interest" description="Disordered" evidence="1">
    <location>
        <begin position="349"/>
        <end position="376"/>
    </location>
</feature>
<feature type="compositionally biased region" description="Basic and acidic residues" evidence="1">
    <location>
        <begin position="351"/>
        <end position="365"/>
    </location>
</feature>
<dbReference type="Proteomes" id="UP000500938">
    <property type="component" value="Chromosome"/>
</dbReference>
<dbReference type="KEGG" id="ggr:HKW67_06460"/>
<feature type="chain" id="PRO_5027092445" description="DUF4381 domain-containing protein" evidence="3">
    <location>
        <begin position="27"/>
        <end position="376"/>
    </location>
</feature>
<dbReference type="EMBL" id="CP053085">
    <property type="protein sequence ID" value="QJR35171.1"/>
    <property type="molecule type" value="Genomic_DNA"/>
</dbReference>
<evidence type="ECO:0000313" key="5">
    <source>
        <dbReference type="Proteomes" id="UP000500938"/>
    </source>
</evidence>
<keyword evidence="2" id="KW-1133">Transmembrane helix</keyword>
<evidence type="ECO:0000256" key="1">
    <source>
        <dbReference type="SAM" id="MobiDB-lite"/>
    </source>
</evidence>
<evidence type="ECO:0000256" key="3">
    <source>
        <dbReference type="SAM" id="SignalP"/>
    </source>
</evidence>
<keyword evidence="2" id="KW-0472">Membrane</keyword>
<dbReference type="RefSeq" id="WP_171224600.1">
    <property type="nucleotide sequence ID" value="NZ_CP053085.1"/>
</dbReference>
<evidence type="ECO:0000313" key="4">
    <source>
        <dbReference type="EMBL" id="QJR35171.1"/>
    </source>
</evidence>
<gene>
    <name evidence="4" type="ORF">HKW67_06460</name>
</gene>
<proteinExistence type="predicted"/>
<name>A0A6M4ISG6_9BACT</name>
<organism evidence="4 5">
    <name type="scientific">Gemmatimonas groenlandica</name>
    <dbReference type="NCBI Taxonomy" id="2732249"/>
    <lineage>
        <taxon>Bacteria</taxon>
        <taxon>Pseudomonadati</taxon>
        <taxon>Gemmatimonadota</taxon>
        <taxon>Gemmatimonadia</taxon>
        <taxon>Gemmatimonadales</taxon>
        <taxon>Gemmatimonadaceae</taxon>
        <taxon>Gemmatimonas</taxon>
    </lineage>
</organism>
<evidence type="ECO:0000256" key="2">
    <source>
        <dbReference type="SAM" id="Phobius"/>
    </source>
</evidence>
<protein>
    <recommendedName>
        <fullName evidence="6">DUF4381 domain-containing protein</fullName>
    </recommendedName>
</protein>
<sequence>MRRVLSIRLLAVRRAAVRLTALFAFAAASHATWWNSAAAAQPAPPVSRGVLTPPTGSRVKAGFLVRPDTIEVGDPFTLIVTVVVPEGARIEWPTLDDSTAMVVSRAPTKVRQESMRAGGRTERAEYALAAWNVGVLPIGLKDATVRYGSTTLKVPLVDANVFVKSVLPGDTSMHKPKPPRDLFPRVVPWWQRWWPALLVLAALALLWWLLKRRRKRAATTVPTSLDPYARAVHDFDRLDRLALADAGERGRYVALAIDVVRTYLVLRNPLAVLSLTSSELIDVVADDERIPRDRLISLMADGDGIKFARRVVSGTRARELAADARAVVDHVEAAERARRAAVEAARAAAAKAERDAKQKEEDDARRKSRRPKAGAT</sequence>
<keyword evidence="5" id="KW-1185">Reference proteome</keyword>
<feature type="transmembrane region" description="Helical" evidence="2">
    <location>
        <begin position="193"/>
        <end position="210"/>
    </location>
</feature>
<feature type="signal peptide" evidence="3">
    <location>
        <begin position="1"/>
        <end position="26"/>
    </location>
</feature>
<keyword evidence="2" id="KW-0812">Transmembrane</keyword>
<evidence type="ECO:0008006" key="6">
    <source>
        <dbReference type="Google" id="ProtNLM"/>
    </source>
</evidence>
<accession>A0A6M4ISG6</accession>
<feature type="compositionally biased region" description="Basic residues" evidence="1">
    <location>
        <begin position="366"/>
        <end position="376"/>
    </location>
</feature>